<dbReference type="PROSITE" id="PS00237">
    <property type="entry name" value="G_PROTEIN_RECEP_F1_1"/>
    <property type="match status" value="1"/>
</dbReference>
<feature type="transmembrane region" description="Helical" evidence="7">
    <location>
        <begin position="262"/>
        <end position="285"/>
    </location>
</feature>
<dbReference type="SMART" id="SM01381">
    <property type="entry name" value="7TM_GPCR_Srsx"/>
    <property type="match status" value="1"/>
</dbReference>
<feature type="transmembrane region" description="Helical" evidence="7">
    <location>
        <begin position="43"/>
        <end position="62"/>
    </location>
</feature>
<keyword evidence="5" id="KW-0675">Receptor</keyword>
<dbReference type="RefSeq" id="XP_031552008.1">
    <property type="nucleotide sequence ID" value="XM_031696148.1"/>
</dbReference>
<dbReference type="PROSITE" id="PS50262">
    <property type="entry name" value="G_PROTEIN_RECEP_F1_2"/>
    <property type="match status" value="1"/>
</dbReference>
<feature type="transmembrane region" description="Helical" evidence="7">
    <location>
        <begin position="6"/>
        <end position="31"/>
    </location>
</feature>
<feature type="transmembrane region" description="Helical" evidence="7">
    <location>
        <begin position="135"/>
        <end position="154"/>
    </location>
</feature>
<gene>
    <name evidence="10 11 12" type="primary">LOC116289252</name>
</gene>
<organism evidence="9 12">
    <name type="scientific">Actinia tenebrosa</name>
    <name type="common">Australian red waratah sea anemone</name>
    <dbReference type="NCBI Taxonomy" id="6105"/>
    <lineage>
        <taxon>Eukaryota</taxon>
        <taxon>Metazoa</taxon>
        <taxon>Cnidaria</taxon>
        <taxon>Anthozoa</taxon>
        <taxon>Hexacorallia</taxon>
        <taxon>Actiniaria</taxon>
        <taxon>Actiniidae</taxon>
        <taxon>Actinia</taxon>
    </lineage>
</organism>
<dbReference type="Gene3D" id="1.20.1070.10">
    <property type="entry name" value="Rhodopsin 7-helix transmembrane proteins"/>
    <property type="match status" value="1"/>
</dbReference>
<reference evidence="10 11" key="1">
    <citation type="submission" date="2025-04" db="UniProtKB">
        <authorList>
            <consortium name="RefSeq"/>
        </authorList>
    </citation>
    <scope>IDENTIFICATION</scope>
    <source>
        <tissue evidence="10 11">Tentacle</tissue>
    </source>
</reference>
<evidence type="ECO:0000313" key="11">
    <source>
        <dbReference type="RefSeq" id="XP_031552007.1"/>
    </source>
</evidence>
<evidence type="ECO:0000256" key="6">
    <source>
        <dbReference type="SAM" id="MobiDB-lite"/>
    </source>
</evidence>
<evidence type="ECO:0000256" key="2">
    <source>
        <dbReference type="ARBA" id="ARBA00022692"/>
    </source>
</evidence>
<dbReference type="PANTHER" id="PTHR45698:SF1">
    <property type="entry name" value="TRACE AMINE-ASSOCIATED RECEPTOR 13C-LIKE"/>
    <property type="match status" value="1"/>
</dbReference>
<evidence type="ECO:0000256" key="4">
    <source>
        <dbReference type="ARBA" id="ARBA00023136"/>
    </source>
</evidence>
<name>A0A6P8HA19_ACTTE</name>
<dbReference type="InterPro" id="IPR017452">
    <property type="entry name" value="GPCR_Rhodpsn_7TM"/>
</dbReference>
<dbReference type="InterPro" id="IPR000276">
    <property type="entry name" value="GPCR_Rhodpsn"/>
</dbReference>
<evidence type="ECO:0000313" key="12">
    <source>
        <dbReference type="RefSeq" id="XP_031552008.1"/>
    </source>
</evidence>
<dbReference type="KEGG" id="aten:116289252"/>
<dbReference type="RefSeq" id="XP_031552006.1">
    <property type="nucleotide sequence ID" value="XM_031696146.1"/>
</dbReference>
<evidence type="ECO:0000313" key="10">
    <source>
        <dbReference type="RefSeq" id="XP_031552006.1"/>
    </source>
</evidence>
<evidence type="ECO:0000256" key="1">
    <source>
        <dbReference type="ARBA" id="ARBA00004370"/>
    </source>
</evidence>
<evidence type="ECO:0000256" key="7">
    <source>
        <dbReference type="SAM" id="Phobius"/>
    </source>
</evidence>
<dbReference type="AlphaFoldDB" id="A0A6P8HA19"/>
<keyword evidence="5" id="KW-0297">G-protein coupled receptor</keyword>
<feature type="domain" description="G-protein coupled receptors family 1 profile" evidence="8">
    <location>
        <begin position="23"/>
        <end position="282"/>
    </location>
</feature>
<dbReference type="FunFam" id="1.20.1070.10:FF:000368">
    <property type="entry name" value="Predicted protein"/>
    <property type="match status" value="1"/>
</dbReference>
<protein>
    <submittedName>
        <fullName evidence="10 11">Galanin receptor type 1-like</fullName>
    </submittedName>
</protein>
<evidence type="ECO:0000313" key="9">
    <source>
        <dbReference type="Proteomes" id="UP000515163"/>
    </source>
</evidence>
<dbReference type="GO" id="GO:0016020">
    <property type="term" value="C:membrane"/>
    <property type="evidence" value="ECO:0007669"/>
    <property type="project" value="UniProtKB-SubCell"/>
</dbReference>
<dbReference type="CDD" id="cd00637">
    <property type="entry name" value="7tm_classA_rhodopsin-like"/>
    <property type="match status" value="1"/>
</dbReference>
<dbReference type="GO" id="GO:0004930">
    <property type="term" value="F:G protein-coupled receptor activity"/>
    <property type="evidence" value="ECO:0007669"/>
    <property type="project" value="UniProtKB-KW"/>
</dbReference>
<dbReference type="RefSeq" id="XP_031552007.1">
    <property type="nucleotide sequence ID" value="XM_031696147.1"/>
</dbReference>
<feature type="transmembrane region" description="Helical" evidence="7">
    <location>
        <begin position="229"/>
        <end position="250"/>
    </location>
</feature>
<dbReference type="GeneID" id="116289252"/>
<feature type="transmembrane region" description="Helical" evidence="7">
    <location>
        <begin position="92"/>
        <end position="114"/>
    </location>
</feature>
<keyword evidence="4 7" id="KW-0472">Membrane</keyword>
<dbReference type="SUPFAM" id="SSF81321">
    <property type="entry name" value="Family A G protein-coupled receptor-like"/>
    <property type="match status" value="1"/>
</dbReference>
<evidence type="ECO:0000256" key="3">
    <source>
        <dbReference type="ARBA" id="ARBA00022989"/>
    </source>
</evidence>
<dbReference type="PANTHER" id="PTHR45698">
    <property type="entry name" value="TRACE AMINE-ASSOCIATED RECEPTOR 19N-RELATED"/>
    <property type="match status" value="1"/>
</dbReference>
<dbReference type="Proteomes" id="UP000515163">
    <property type="component" value="Unplaced"/>
</dbReference>
<proteinExistence type="inferred from homology"/>
<comment type="subcellular location">
    <subcellularLocation>
        <location evidence="1">Membrane</location>
    </subcellularLocation>
</comment>
<keyword evidence="2 5" id="KW-0812">Transmembrane</keyword>
<dbReference type="Pfam" id="PF00001">
    <property type="entry name" value="7tm_1"/>
    <property type="match status" value="1"/>
</dbReference>
<feature type="region of interest" description="Disordered" evidence="6">
    <location>
        <begin position="357"/>
        <end position="378"/>
    </location>
</feature>
<keyword evidence="9" id="KW-1185">Reference proteome</keyword>
<comment type="similarity">
    <text evidence="5">Belongs to the G-protein coupled receptor 1 family.</text>
</comment>
<keyword evidence="5" id="KW-0807">Transducer</keyword>
<dbReference type="PRINTS" id="PR00237">
    <property type="entry name" value="GPCRRHODOPSN"/>
</dbReference>
<accession>A0A6P8HA19</accession>
<keyword evidence="3 7" id="KW-1133">Transmembrane helix</keyword>
<sequence>MDELARIGLLASFSLVITMGLIGNSLVILIIARNKFLRRTKPINIVLLNLAIADSTVLIFLAPRHIFFGLIDPHPTGTAGDMLCKFITGGNIAWIGAITSICSLLIIAAERYYAVCLPHQYSRKFSRQLVRNLSFIAWFYGFVFCLPLFFVVRYNKQINFCFEDWGSKTVSQGYAVLWVFTAGVIPAFIMIYFYSNVIFDLWIKKGEARQGKLMIRQVRQKTRKRVSKALFVISFLYCASWFPPLTNYILVYFETSHGFSNVAYLASVVMVAFNSSVNPVIYAFYSGLFRKHLKNLIIQVLVPRKINALSDQAQPASATNGLTANYNVNDVHAIPTVKTLKFSDILIAENSQFKDDIQKNDENNMNDRSTPVGLMPLH</sequence>
<evidence type="ECO:0000259" key="8">
    <source>
        <dbReference type="PROSITE" id="PS50262"/>
    </source>
</evidence>
<dbReference type="OrthoDB" id="5963239at2759"/>
<feature type="transmembrane region" description="Helical" evidence="7">
    <location>
        <begin position="174"/>
        <end position="195"/>
    </location>
</feature>
<evidence type="ECO:0000256" key="5">
    <source>
        <dbReference type="RuleBase" id="RU000688"/>
    </source>
</evidence>